<proteinExistence type="predicted"/>
<keyword evidence="1" id="KW-0812">Transmembrane</keyword>
<sequence>MTTRFPGARKVPYVFWILALTAIVAWSLVPGYVVGWDLNIYRAAIASMHAGHDPYADATAAQRAYYADLPAHAHDPIPYCYVYSPVTLPALRLIGMLPPLVSGTLFWLIYAAGIAAAIWFGFQWTEGRERRVFALLAPVVVFFPGLLEQDAFFSGNIAYILYGLAFAMAWVGLRRGQWGWFYAAVLAASCVKAPLLSLVAIPILSARRQVLPAVLTGVAGVALFALQPHIWPAAFHNYLDAVELQFSFNRDFSSSPAGLLANAFFHRIPYQVTSGVSYLLYGGAIFAAMWVLSRRFLAGALTLAQWMPVLLLGTILLNPRIMEYDAAPITLPMALVAWRLCARSGTFGRTIVWMAVFFAAINVAAVFDWRITEGLTLTGLFVGGARELFTQSKLVSEIEPVEAVA</sequence>
<dbReference type="OrthoDB" id="104329at2"/>
<evidence type="ECO:0008006" key="4">
    <source>
        <dbReference type="Google" id="ProtNLM"/>
    </source>
</evidence>
<protein>
    <recommendedName>
        <fullName evidence="4">DUF2029 domain-containing protein</fullName>
    </recommendedName>
</protein>
<feature type="transmembrane region" description="Helical" evidence="1">
    <location>
        <begin position="275"/>
        <end position="292"/>
    </location>
</feature>
<accession>A0A239IT48</accession>
<keyword evidence="1" id="KW-1133">Transmembrane helix</keyword>
<gene>
    <name evidence="2" type="ORF">SAMN05421770_103266</name>
</gene>
<feature type="transmembrane region" description="Helical" evidence="1">
    <location>
        <begin position="153"/>
        <end position="173"/>
    </location>
</feature>
<organism evidence="2 3">
    <name type="scientific">Granulicella rosea</name>
    <dbReference type="NCBI Taxonomy" id="474952"/>
    <lineage>
        <taxon>Bacteria</taxon>
        <taxon>Pseudomonadati</taxon>
        <taxon>Acidobacteriota</taxon>
        <taxon>Terriglobia</taxon>
        <taxon>Terriglobales</taxon>
        <taxon>Acidobacteriaceae</taxon>
        <taxon>Granulicella</taxon>
    </lineage>
</organism>
<dbReference type="Proteomes" id="UP000198356">
    <property type="component" value="Unassembled WGS sequence"/>
</dbReference>
<feature type="transmembrane region" description="Helical" evidence="1">
    <location>
        <begin position="180"/>
        <end position="204"/>
    </location>
</feature>
<name>A0A239IT48_9BACT</name>
<feature type="transmembrane region" description="Helical" evidence="1">
    <location>
        <begin position="210"/>
        <end position="226"/>
    </location>
</feature>
<dbReference type="RefSeq" id="WP_089408377.1">
    <property type="nucleotide sequence ID" value="NZ_FZOU01000003.1"/>
</dbReference>
<evidence type="ECO:0000313" key="3">
    <source>
        <dbReference type="Proteomes" id="UP000198356"/>
    </source>
</evidence>
<feature type="transmembrane region" description="Helical" evidence="1">
    <location>
        <begin position="346"/>
        <end position="367"/>
    </location>
</feature>
<keyword evidence="1" id="KW-0472">Membrane</keyword>
<evidence type="ECO:0000256" key="1">
    <source>
        <dbReference type="SAM" id="Phobius"/>
    </source>
</evidence>
<feature type="transmembrane region" description="Helical" evidence="1">
    <location>
        <begin position="100"/>
        <end position="120"/>
    </location>
</feature>
<evidence type="ECO:0000313" key="2">
    <source>
        <dbReference type="EMBL" id="SNS96749.1"/>
    </source>
</evidence>
<keyword evidence="3" id="KW-1185">Reference proteome</keyword>
<feature type="transmembrane region" description="Helical" evidence="1">
    <location>
        <begin position="298"/>
        <end position="317"/>
    </location>
</feature>
<reference evidence="2 3" key="1">
    <citation type="submission" date="2017-06" db="EMBL/GenBank/DDBJ databases">
        <authorList>
            <person name="Kim H.J."/>
            <person name="Triplett B.A."/>
        </authorList>
    </citation>
    <scope>NUCLEOTIDE SEQUENCE [LARGE SCALE GENOMIC DNA]</scope>
    <source>
        <strain evidence="2 3">DSM 18704</strain>
    </source>
</reference>
<feature type="transmembrane region" description="Helical" evidence="1">
    <location>
        <begin position="12"/>
        <end position="33"/>
    </location>
</feature>
<dbReference type="AlphaFoldDB" id="A0A239IT48"/>
<dbReference type="EMBL" id="FZOU01000003">
    <property type="protein sequence ID" value="SNS96749.1"/>
    <property type="molecule type" value="Genomic_DNA"/>
</dbReference>